<organism evidence="3">
    <name type="scientific">Anopheles marajoara</name>
    <dbReference type="NCBI Taxonomy" id="58244"/>
    <lineage>
        <taxon>Eukaryota</taxon>
        <taxon>Metazoa</taxon>
        <taxon>Ecdysozoa</taxon>
        <taxon>Arthropoda</taxon>
        <taxon>Hexapoda</taxon>
        <taxon>Insecta</taxon>
        <taxon>Pterygota</taxon>
        <taxon>Neoptera</taxon>
        <taxon>Endopterygota</taxon>
        <taxon>Diptera</taxon>
        <taxon>Nematocera</taxon>
        <taxon>Culicoidea</taxon>
        <taxon>Culicidae</taxon>
        <taxon>Anophelinae</taxon>
        <taxon>Anopheles</taxon>
    </lineage>
</organism>
<feature type="region of interest" description="Disordered" evidence="1">
    <location>
        <begin position="44"/>
        <end position="71"/>
    </location>
</feature>
<feature type="chain" id="PRO_5014921574" evidence="2">
    <location>
        <begin position="37"/>
        <end position="71"/>
    </location>
</feature>
<proteinExistence type="predicted"/>
<feature type="signal peptide" evidence="2">
    <location>
        <begin position="1"/>
        <end position="36"/>
    </location>
</feature>
<evidence type="ECO:0000313" key="3">
    <source>
        <dbReference type="EMBL" id="MBW63499.1"/>
    </source>
</evidence>
<sequence length="71" mass="8048">MSPRGEGATQTKEVTFRLRLFLLLLLHVRSIFLLEATERCLSHHRSSVVSMPGSYPHPRTHTEGLAQNAHK</sequence>
<dbReference type="AlphaFoldDB" id="A0A2M4CE07"/>
<reference evidence="3" key="1">
    <citation type="submission" date="2018-01" db="EMBL/GenBank/DDBJ databases">
        <title>An insight into the sialome of Amazonian anophelines.</title>
        <authorList>
            <person name="Ribeiro J.M."/>
            <person name="Scarpassa V."/>
            <person name="Calvo E."/>
        </authorList>
    </citation>
    <scope>NUCLEOTIDE SEQUENCE</scope>
    <source>
        <tissue evidence="3">Salivary glands</tissue>
    </source>
</reference>
<protein>
    <submittedName>
        <fullName evidence="3">Putative secreted protein</fullName>
    </submittedName>
</protein>
<evidence type="ECO:0000256" key="2">
    <source>
        <dbReference type="SAM" id="SignalP"/>
    </source>
</evidence>
<dbReference type="EMBL" id="GGFJ01014358">
    <property type="protein sequence ID" value="MBW63499.1"/>
    <property type="molecule type" value="Transcribed_RNA"/>
</dbReference>
<accession>A0A2M4CE07</accession>
<name>A0A2M4CE07_9DIPT</name>
<evidence type="ECO:0000256" key="1">
    <source>
        <dbReference type="SAM" id="MobiDB-lite"/>
    </source>
</evidence>
<keyword evidence="2" id="KW-0732">Signal</keyword>